<dbReference type="InterPro" id="IPR011043">
    <property type="entry name" value="Gal_Oxase/kelch_b-propeller"/>
</dbReference>
<evidence type="ECO:0000313" key="4">
    <source>
        <dbReference type="EMBL" id="RIB12569.1"/>
    </source>
</evidence>
<dbReference type="InterPro" id="IPR015915">
    <property type="entry name" value="Kelch-typ_b-propeller"/>
</dbReference>
<dbReference type="EMBL" id="QKWP01001010">
    <property type="protein sequence ID" value="RIB12569.1"/>
    <property type="molecule type" value="Genomic_DNA"/>
</dbReference>
<gene>
    <name evidence="4" type="ORF">C2G38_16089</name>
</gene>
<proteinExistence type="predicted"/>
<organism evidence="4 5">
    <name type="scientific">Gigaspora rosea</name>
    <dbReference type="NCBI Taxonomy" id="44941"/>
    <lineage>
        <taxon>Eukaryota</taxon>
        <taxon>Fungi</taxon>
        <taxon>Fungi incertae sedis</taxon>
        <taxon>Mucoromycota</taxon>
        <taxon>Glomeromycotina</taxon>
        <taxon>Glomeromycetes</taxon>
        <taxon>Diversisporales</taxon>
        <taxon>Gigasporaceae</taxon>
        <taxon>Gigaspora</taxon>
    </lineage>
</organism>
<sequence length="210" mass="22887">MSTFAPTSRYFQSSVVVGERIYFLGGVGATNKGTSDFFYLNVSPPFNTVNLQWTDLTSVAPIPVLSAFSPSCVGGSNNSTIFLFEHRSTNNVNSTTLVTFSLDINSLKWTNTITSGVTPPVRQEMSAVVDKNGKIYINGGYEPYKIQLSYNNTYILDTLKLSWTSGSNAPIIRSDCTGTLLPSGLIVYIGGTNDDSLIVTEIDMTRVTKF</sequence>
<dbReference type="InterPro" id="IPR056737">
    <property type="entry name" value="Beta-prop_ATRN-MKLN-like"/>
</dbReference>
<accession>A0A397UV31</accession>
<dbReference type="PANTHER" id="PTHR46093:SF18">
    <property type="entry name" value="FIBRONECTIN TYPE-III DOMAIN-CONTAINING PROTEIN"/>
    <property type="match status" value="1"/>
</dbReference>
<dbReference type="Gene3D" id="2.120.10.80">
    <property type="entry name" value="Kelch-type beta propeller"/>
    <property type="match status" value="1"/>
</dbReference>
<dbReference type="PANTHER" id="PTHR46093">
    <property type="entry name" value="ACYL-COA-BINDING DOMAIN-CONTAINING PROTEIN 5"/>
    <property type="match status" value="1"/>
</dbReference>
<evidence type="ECO:0000256" key="1">
    <source>
        <dbReference type="ARBA" id="ARBA00022441"/>
    </source>
</evidence>
<evidence type="ECO:0000313" key="5">
    <source>
        <dbReference type="Proteomes" id="UP000266673"/>
    </source>
</evidence>
<name>A0A397UV31_9GLOM</name>
<dbReference type="AlphaFoldDB" id="A0A397UV31"/>
<protein>
    <recommendedName>
        <fullName evidence="3">Attractin/MKLN-like beta-propeller domain-containing protein</fullName>
    </recommendedName>
</protein>
<comment type="caution">
    <text evidence="4">The sequence shown here is derived from an EMBL/GenBank/DDBJ whole genome shotgun (WGS) entry which is preliminary data.</text>
</comment>
<keyword evidence="1" id="KW-0880">Kelch repeat</keyword>
<dbReference type="Pfam" id="PF24981">
    <property type="entry name" value="Beta-prop_ATRN-LZTR1"/>
    <property type="match status" value="1"/>
</dbReference>
<evidence type="ECO:0000256" key="2">
    <source>
        <dbReference type="ARBA" id="ARBA00022737"/>
    </source>
</evidence>
<reference evidence="4 5" key="1">
    <citation type="submission" date="2018-06" db="EMBL/GenBank/DDBJ databases">
        <title>Comparative genomics reveals the genomic features of Rhizophagus irregularis, R. cerebriforme, R. diaphanum and Gigaspora rosea, and their symbiotic lifestyle signature.</title>
        <authorList>
            <person name="Morin E."/>
            <person name="San Clemente H."/>
            <person name="Chen E.C.H."/>
            <person name="De La Providencia I."/>
            <person name="Hainaut M."/>
            <person name="Kuo A."/>
            <person name="Kohler A."/>
            <person name="Murat C."/>
            <person name="Tang N."/>
            <person name="Roy S."/>
            <person name="Loubradou J."/>
            <person name="Henrissat B."/>
            <person name="Grigoriev I.V."/>
            <person name="Corradi N."/>
            <person name="Roux C."/>
            <person name="Martin F.M."/>
        </authorList>
    </citation>
    <scope>NUCLEOTIDE SEQUENCE [LARGE SCALE GENOMIC DNA]</scope>
    <source>
        <strain evidence="4 5">DAOM 194757</strain>
    </source>
</reference>
<feature type="domain" description="Attractin/MKLN-like beta-propeller" evidence="3">
    <location>
        <begin position="5"/>
        <end position="195"/>
    </location>
</feature>
<dbReference type="OrthoDB" id="432528at2759"/>
<keyword evidence="2" id="KW-0677">Repeat</keyword>
<dbReference type="Proteomes" id="UP000266673">
    <property type="component" value="Unassembled WGS sequence"/>
</dbReference>
<keyword evidence="5" id="KW-1185">Reference proteome</keyword>
<dbReference type="SUPFAM" id="SSF50965">
    <property type="entry name" value="Galactose oxidase, central domain"/>
    <property type="match status" value="1"/>
</dbReference>
<evidence type="ECO:0000259" key="3">
    <source>
        <dbReference type="Pfam" id="PF24981"/>
    </source>
</evidence>